<reference evidence="1 2" key="1">
    <citation type="submission" date="2020-11" db="EMBL/GenBank/DDBJ databases">
        <title>P. mediterranea TC4 genome.</title>
        <authorList>
            <person name="Molmeret M."/>
        </authorList>
    </citation>
    <scope>NUCLEOTIDE SEQUENCE [LARGE SCALE GENOMIC DNA]</scope>
    <source>
        <strain evidence="1 2">TC4</strain>
    </source>
</reference>
<comment type="caution">
    <text evidence="1">The sequence shown here is derived from an EMBL/GenBank/DDBJ whole genome shotgun (WGS) entry which is preliminary data.</text>
</comment>
<keyword evidence="2" id="KW-1185">Reference proteome</keyword>
<dbReference type="Proteomes" id="UP001194729">
    <property type="component" value="Unassembled WGS sequence"/>
</dbReference>
<sequence>MIFLIHKVNSYHQVTVYENISDLTQRLEWQDIFEGKSIIIDKNGIEYEWDSTKSDEIGSINEYTLISTTRVSKLIIECLKRVKANKDICEFTF</sequence>
<organism evidence="1 2">
    <name type="scientific">Nonlabens mediterrranea</name>
    <dbReference type="NCBI Taxonomy" id="1419947"/>
    <lineage>
        <taxon>Bacteria</taxon>
        <taxon>Pseudomonadati</taxon>
        <taxon>Bacteroidota</taxon>
        <taxon>Flavobacteriia</taxon>
        <taxon>Flavobacteriales</taxon>
        <taxon>Flavobacteriaceae</taxon>
        <taxon>Nonlabens</taxon>
    </lineage>
</organism>
<evidence type="ECO:0000313" key="2">
    <source>
        <dbReference type="Proteomes" id="UP001194729"/>
    </source>
</evidence>
<dbReference type="EMBL" id="JADKYU010000562">
    <property type="protein sequence ID" value="MBF4984827.1"/>
    <property type="molecule type" value="Genomic_DNA"/>
</dbReference>
<protein>
    <submittedName>
        <fullName evidence="1">Uncharacterized protein</fullName>
    </submittedName>
</protein>
<proteinExistence type="predicted"/>
<evidence type="ECO:0000313" key="1">
    <source>
        <dbReference type="EMBL" id="MBF4984827.1"/>
    </source>
</evidence>
<gene>
    <name evidence="1" type="ORF">FNJ87_10960</name>
</gene>
<accession>A0ABS0A660</accession>
<name>A0ABS0A660_9FLAO</name>